<evidence type="ECO:0000259" key="2">
    <source>
        <dbReference type="PROSITE" id="PS51762"/>
    </source>
</evidence>
<keyword evidence="3" id="KW-0378">Hydrolase</keyword>
<dbReference type="InterPro" id="IPR050546">
    <property type="entry name" value="Glycosyl_Hydrlase_16"/>
</dbReference>
<dbReference type="Gene3D" id="2.60.120.200">
    <property type="match status" value="1"/>
</dbReference>
<dbReference type="PANTHER" id="PTHR10963:SF55">
    <property type="entry name" value="GLYCOSIDE HYDROLASE FAMILY 16 PROTEIN"/>
    <property type="match status" value="1"/>
</dbReference>
<dbReference type="Proteomes" id="UP000317238">
    <property type="component" value="Unassembled WGS sequence"/>
</dbReference>
<dbReference type="GO" id="GO:0033918">
    <property type="term" value="F:kappa-carrageenase activity"/>
    <property type="evidence" value="ECO:0007669"/>
    <property type="project" value="UniProtKB-EC"/>
</dbReference>
<dbReference type="InterPro" id="IPR013320">
    <property type="entry name" value="ConA-like_dom_sf"/>
</dbReference>
<dbReference type="InterPro" id="IPR000757">
    <property type="entry name" value="Beta-glucanase-like"/>
</dbReference>
<evidence type="ECO:0000313" key="4">
    <source>
        <dbReference type="Proteomes" id="UP000317238"/>
    </source>
</evidence>
<dbReference type="EMBL" id="SJPL01000001">
    <property type="protein sequence ID" value="TWT71768.1"/>
    <property type="molecule type" value="Genomic_DNA"/>
</dbReference>
<comment type="similarity">
    <text evidence="1">Belongs to the glycosyl hydrolase 16 family.</text>
</comment>
<accession>A0A5C5YA17</accession>
<dbReference type="RefSeq" id="WP_146439995.1">
    <property type="nucleotide sequence ID" value="NZ_SJPL01000001.1"/>
</dbReference>
<dbReference type="SUPFAM" id="SSF49899">
    <property type="entry name" value="Concanavalin A-like lectins/glucanases"/>
    <property type="match status" value="1"/>
</dbReference>
<keyword evidence="3" id="KW-0326">Glycosidase</keyword>
<dbReference type="EC" id="3.2.1.83" evidence="3"/>
<feature type="domain" description="GH16" evidence="2">
    <location>
        <begin position="12"/>
        <end position="292"/>
    </location>
</feature>
<dbReference type="PROSITE" id="PS51762">
    <property type="entry name" value="GH16_2"/>
    <property type="match status" value="1"/>
</dbReference>
<dbReference type="AlphaFoldDB" id="A0A5C5YA17"/>
<evidence type="ECO:0000256" key="1">
    <source>
        <dbReference type="ARBA" id="ARBA00006865"/>
    </source>
</evidence>
<proteinExistence type="inferred from homology"/>
<name>A0A5C5YA17_9PLAN</name>
<dbReference type="Pfam" id="PF00722">
    <property type="entry name" value="Glyco_hydro_16"/>
    <property type="match status" value="1"/>
</dbReference>
<keyword evidence="4" id="KW-1185">Reference proteome</keyword>
<sequence>MSFQSDESQAQTSRNNLPFTAQPTEKWKIRWDRSDDFNGDSVDWRKWNASPENFGAWVWDNQNNTSVADGTVRLTMRKLDEPVTVGRRAPTPYTSGMLKSHVKGTYGYYEARIKGAPLFPGVCPAFWLYSRIDDTILAEGETRYSEIDIVELTQRGDRLEGNEKVADFNLHAILSNGKPGIAGRSWQRPNDARFKADQANELKLPFDPRDDFHIYGCDVTPETITWFVDGQQVGQKPNRYWHREMNVAISLGLRPPYSIYTPKGFVPSDVDAADAFPTSMEVDYVRIWQRIP</sequence>
<dbReference type="PANTHER" id="PTHR10963">
    <property type="entry name" value="GLYCOSYL HYDROLASE-RELATED"/>
    <property type="match status" value="1"/>
</dbReference>
<protein>
    <submittedName>
        <fullName evidence="3">Kappa-carrageenase</fullName>
        <ecNumber evidence="3">3.2.1.83</ecNumber>
    </submittedName>
</protein>
<comment type="caution">
    <text evidence="3">The sequence shown here is derived from an EMBL/GenBank/DDBJ whole genome shotgun (WGS) entry which is preliminary data.</text>
</comment>
<dbReference type="GO" id="GO:0005975">
    <property type="term" value="P:carbohydrate metabolic process"/>
    <property type="evidence" value="ECO:0007669"/>
    <property type="project" value="InterPro"/>
</dbReference>
<evidence type="ECO:0000313" key="3">
    <source>
        <dbReference type="EMBL" id="TWT71768.1"/>
    </source>
</evidence>
<reference evidence="3 4" key="1">
    <citation type="submission" date="2019-02" db="EMBL/GenBank/DDBJ databases">
        <title>Deep-cultivation of Planctomycetes and their phenomic and genomic characterization uncovers novel biology.</title>
        <authorList>
            <person name="Wiegand S."/>
            <person name="Jogler M."/>
            <person name="Boedeker C."/>
            <person name="Pinto D."/>
            <person name="Vollmers J."/>
            <person name="Rivas-Marin E."/>
            <person name="Kohn T."/>
            <person name="Peeters S.H."/>
            <person name="Heuer A."/>
            <person name="Rast P."/>
            <person name="Oberbeckmann S."/>
            <person name="Bunk B."/>
            <person name="Jeske O."/>
            <person name="Meyerdierks A."/>
            <person name="Storesund J.E."/>
            <person name="Kallscheuer N."/>
            <person name="Luecker S."/>
            <person name="Lage O.M."/>
            <person name="Pohl T."/>
            <person name="Merkel B.J."/>
            <person name="Hornburger P."/>
            <person name="Mueller R.-W."/>
            <person name="Bruemmer F."/>
            <person name="Labrenz M."/>
            <person name="Spormann A.M."/>
            <person name="Op Den Camp H."/>
            <person name="Overmann J."/>
            <person name="Amann R."/>
            <person name="Jetten M.S.M."/>
            <person name="Mascher T."/>
            <person name="Medema M.H."/>
            <person name="Devos D.P."/>
            <person name="Kaster A.-K."/>
            <person name="Ovreas L."/>
            <person name="Rohde M."/>
            <person name="Galperin M.Y."/>
            <person name="Jogler C."/>
        </authorList>
    </citation>
    <scope>NUCLEOTIDE SEQUENCE [LARGE SCALE GENOMIC DNA]</scope>
    <source>
        <strain evidence="3 4">Pan14r</strain>
    </source>
</reference>
<gene>
    <name evidence="3" type="primary">cgkA</name>
    <name evidence="3" type="ORF">Pan14r_40840</name>
</gene>
<dbReference type="OrthoDB" id="9809583at2"/>
<organism evidence="3 4">
    <name type="scientific">Crateriforma conspicua</name>
    <dbReference type="NCBI Taxonomy" id="2527996"/>
    <lineage>
        <taxon>Bacteria</taxon>
        <taxon>Pseudomonadati</taxon>
        <taxon>Planctomycetota</taxon>
        <taxon>Planctomycetia</taxon>
        <taxon>Planctomycetales</taxon>
        <taxon>Planctomycetaceae</taxon>
        <taxon>Crateriforma</taxon>
    </lineage>
</organism>